<dbReference type="Proteomes" id="UP001597012">
    <property type="component" value="Unassembled WGS sequence"/>
</dbReference>
<evidence type="ECO:0000256" key="1">
    <source>
        <dbReference type="ARBA" id="ARBA00005564"/>
    </source>
</evidence>
<comment type="caution">
    <text evidence="3">The sequence shown here is derived from an EMBL/GenBank/DDBJ whole genome shotgun (WGS) entry which is preliminary data.</text>
</comment>
<gene>
    <name evidence="3" type="ORF">ACFQZJ_16625</name>
</gene>
<accession>A0ABW3B854</accession>
<proteinExistence type="inferred from homology"/>
<dbReference type="PANTHER" id="PTHR30344">
    <property type="entry name" value="6-PHOSPHOGLUCONOLACTONASE-RELATED"/>
    <property type="match status" value="1"/>
</dbReference>
<keyword evidence="2" id="KW-0119">Carbohydrate metabolism</keyword>
<organism evidence="3 4">
    <name type="scientific">Maribacter chungangensis</name>
    <dbReference type="NCBI Taxonomy" id="1069117"/>
    <lineage>
        <taxon>Bacteria</taxon>
        <taxon>Pseudomonadati</taxon>
        <taxon>Bacteroidota</taxon>
        <taxon>Flavobacteriia</taxon>
        <taxon>Flavobacteriales</taxon>
        <taxon>Flavobacteriaceae</taxon>
        <taxon>Maribacter</taxon>
    </lineage>
</organism>
<evidence type="ECO:0000256" key="2">
    <source>
        <dbReference type="ARBA" id="ARBA00022526"/>
    </source>
</evidence>
<dbReference type="SUPFAM" id="SSF51004">
    <property type="entry name" value="C-terminal (heme d1) domain of cytochrome cd1-nitrite reductase"/>
    <property type="match status" value="1"/>
</dbReference>
<dbReference type="PANTHER" id="PTHR30344:SF1">
    <property type="entry name" value="6-PHOSPHOGLUCONOLACTONASE"/>
    <property type="match status" value="1"/>
</dbReference>
<dbReference type="EMBL" id="JBHTHY010000014">
    <property type="protein sequence ID" value="MFD0799101.1"/>
    <property type="molecule type" value="Genomic_DNA"/>
</dbReference>
<protein>
    <submittedName>
        <fullName evidence="3">Lactonase family protein</fullName>
    </submittedName>
</protein>
<sequence length="344" mass="37789">MNTLYDLFVGTYTDTDSEGIYRYTFNSETGELTEKALAAATPNPSFIKIAPDKNYLYAVNETDTVNGNSGAVTAFKINGKQLAPLNTVSSYGAHPCHIGISKDGGMVAISNYSGGTISVFKTDAHGNLIIPEVIDHTRLDSTKTSHAHSALFLNDKLFVADLGLDRITAYPFLDGGIDATRIEVLQLPEKAGPRHFVFSDNAMFLYVINELNSTITVYQNTEDGSYHLLETKSTVADDFKGDSYCADVRLSPDGKFLYGSNRGENTIVVFAVDQTSGKLSLIEREDVRGDWPRNFNIDPSGNFLLVANQRSNNITVYKRDKENGGLTFTHEIVLPSPVCLEFLH</sequence>
<evidence type="ECO:0000313" key="3">
    <source>
        <dbReference type="EMBL" id="MFD0799101.1"/>
    </source>
</evidence>
<keyword evidence="4" id="KW-1185">Reference proteome</keyword>
<comment type="similarity">
    <text evidence="1">Belongs to the cycloisomerase 2 family.</text>
</comment>
<reference evidence="4" key="1">
    <citation type="journal article" date="2019" name="Int. J. Syst. Evol. Microbiol.">
        <title>The Global Catalogue of Microorganisms (GCM) 10K type strain sequencing project: providing services to taxonomists for standard genome sequencing and annotation.</title>
        <authorList>
            <consortium name="The Broad Institute Genomics Platform"/>
            <consortium name="The Broad Institute Genome Sequencing Center for Infectious Disease"/>
            <person name="Wu L."/>
            <person name="Ma J."/>
        </authorList>
    </citation>
    <scope>NUCLEOTIDE SEQUENCE [LARGE SCALE GENOMIC DNA]</scope>
    <source>
        <strain evidence="4">CCUG 61948</strain>
    </source>
</reference>
<dbReference type="RefSeq" id="WP_379936005.1">
    <property type="nucleotide sequence ID" value="NZ_JBHTHY010000014.1"/>
</dbReference>
<dbReference type="InterPro" id="IPR015943">
    <property type="entry name" value="WD40/YVTN_repeat-like_dom_sf"/>
</dbReference>
<dbReference type="InterPro" id="IPR019405">
    <property type="entry name" value="Lactonase_7-beta_prop"/>
</dbReference>
<dbReference type="InterPro" id="IPR011048">
    <property type="entry name" value="Haem_d1_sf"/>
</dbReference>
<dbReference type="Gene3D" id="2.130.10.10">
    <property type="entry name" value="YVTN repeat-like/Quinoprotein amine dehydrogenase"/>
    <property type="match status" value="1"/>
</dbReference>
<dbReference type="Pfam" id="PF10282">
    <property type="entry name" value="Lactonase"/>
    <property type="match status" value="1"/>
</dbReference>
<dbReference type="InterPro" id="IPR050282">
    <property type="entry name" value="Cycloisomerase_2"/>
</dbReference>
<evidence type="ECO:0000313" key="4">
    <source>
        <dbReference type="Proteomes" id="UP001597012"/>
    </source>
</evidence>
<name>A0ABW3B854_9FLAO</name>
<keyword evidence="2" id="KW-0313">Glucose metabolism</keyword>